<keyword evidence="1" id="KW-0732">Signal</keyword>
<sequence length="217" mass="25082">MKKLLFFILSITMFSSVFGQEGHKLNIDIDASFNLNYVFDSKDGIKDPAALGASFGYEYDVNMFFGIEAGFRAGGFNQGIRYYDPNIGVDSFDNPYSYTETSYKGTYWAPYIAPKLYLPIAYDDKKDRAKYIFIENRFSYTRINLNKAKGMDAAAHKYRLTYEIRLGYQFPIDDRWAISCWVGYNTFDFSKVKPEVIEYKNATPIQIGIGFNYIIKQ</sequence>
<evidence type="ECO:0000256" key="1">
    <source>
        <dbReference type="SAM" id="SignalP"/>
    </source>
</evidence>
<reference evidence="2" key="1">
    <citation type="submission" date="2016-04" db="EMBL/GenBank/DDBJ databases">
        <authorList>
            <person name="Evans L.H."/>
            <person name="Alamgir A."/>
            <person name="Owens N."/>
            <person name="Weber N.D."/>
            <person name="Virtaneva K."/>
            <person name="Barbian K."/>
            <person name="Babar A."/>
            <person name="Rosenke K."/>
        </authorList>
    </citation>
    <scope>NUCLEOTIDE SEQUENCE</scope>
    <source>
        <strain evidence="2">86-1</strain>
    </source>
</reference>
<proteinExistence type="predicted"/>
<evidence type="ECO:0000313" key="2">
    <source>
        <dbReference type="EMBL" id="SBV93969.1"/>
    </source>
</evidence>
<organism evidence="2">
    <name type="scientific">uncultured Dysgonomonas sp</name>
    <dbReference type="NCBI Taxonomy" id="206096"/>
    <lineage>
        <taxon>Bacteria</taxon>
        <taxon>Pseudomonadati</taxon>
        <taxon>Bacteroidota</taxon>
        <taxon>Bacteroidia</taxon>
        <taxon>Bacteroidales</taxon>
        <taxon>Dysgonomonadaceae</taxon>
        <taxon>Dysgonomonas</taxon>
        <taxon>environmental samples</taxon>
    </lineage>
</organism>
<feature type="chain" id="PRO_5012939558" description="Outer membrane protein beta-barrel domain-containing protein" evidence="1">
    <location>
        <begin position="20"/>
        <end position="217"/>
    </location>
</feature>
<accession>A0A212J3E0</accession>
<dbReference type="RefSeq" id="WP_296938890.1">
    <property type="nucleotide sequence ID" value="NZ_LT599032.1"/>
</dbReference>
<dbReference type="AlphaFoldDB" id="A0A212J3E0"/>
<gene>
    <name evidence="2" type="ORF">KL86DYS1_11008</name>
</gene>
<protein>
    <recommendedName>
        <fullName evidence="3">Outer membrane protein beta-barrel domain-containing protein</fullName>
    </recommendedName>
</protein>
<dbReference type="EMBL" id="FLUM01000001">
    <property type="protein sequence ID" value="SBV93969.1"/>
    <property type="molecule type" value="Genomic_DNA"/>
</dbReference>
<name>A0A212J3E0_9BACT</name>
<feature type="signal peptide" evidence="1">
    <location>
        <begin position="1"/>
        <end position="19"/>
    </location>
</feature>
<evidence type="ECO:0008006" key="3">
    <source>
        <dbReference type="Google" id="ProtNLM"/>
    </source>
</evidence>